<dbReference type="Proteomes" id="UP001174136">
    <property type="component" value="Unassembled WGS sequence"/>
</dbReference>
<name>A0AA47NVU7_MERPO</name>
<organism evidence="2 3">
    <name type="scientific">Merluccius polli</name>
    <name type="common">Benguela hake</name>
    <name type="synonym">Merluccius cadenati</name>
    <dbReference type="NCBI Taxonomy" id="89951"/>
    <lineage>
        <taxon>Eukaryota</taxon>
        <taxon>Metazoa</taxon>
        <taxon>Chordata</taxon>
        <taxon>Craniata</taxon>
        <taxon>Vertebrata</taxon>
        <taxon>Euteleostomi</taxon>
        <taxon>Actinopterygii</taxon>
        <taxon>Neopterygii</taxon>
        <taxon>Teleostei</taxon>
        <taxon>Neoteleostei</taxon>
        <taxon>Acanthomorphata</taxon>
        <taxon>Zeiogadaria</taxon>
        <taxon>Gadariae</taxon>
        <taxon>Gadiformes</taxon>
        <taxon>Gadoidei</taxon>
        <taxon>Merlucciidae</taxon>
        <taxon>Merluccius</taxon>
    </lineage>
</organism>
<gene>
    <name evidence="2" type="ORF">N1851_025785</name>
</gene>
<dbReference type="EMBL" id="JAOPHQ010004839">
    <property type="protein sequence ID" value="KAK0137977.1"/>
    <property type="molecule type" value="Genomic_DNA"/>
</dbReference>
<keyword evidence="3" id="KW-1185">Reference proteome</keyword>
<evidence type="ECO:0000256" key="1">
    <source>
        <dbReference type="SAM" id="MobiDB-lite"/>
    </source>
</evidence>
<evidence type="ECO:0000313" key="2">
    <source>
        <dbReference type="EMBL" id="KAK0137977.1"/>
    </source>
</evidence>
<proteinExistence type="predicted"/>
<feature type="region of interest" description="Disordered" evidence="1">
    <location>
        <begin position="77"/>
        <end position="121"/>
    </location>
</feature>
<sequence length="121" mass="13419">MEEMKKKKADIKKVNEMMVSTFSLRQKQIVEEPPVAEVKTKWPALFTDKQRLKLANCGWDGQSQRMRRTLPAALAVQVPDGRQPSPGDPPHRPDHSLQSSAPEDSTAAAPSCEAPSQDTLL</sequence>
<evidence type="ECO:0000313" key="3">
    <source>
        <dbReference type="Proteomes" id="UP001174136"/>
    </source>
</evidence>
<comment type="caution">
    <text evidence="2">The sequence shown here is derived from an EMBL/GenBank/DDBJ whole genome shotgun (WGS) entry which is preliminary data.</text>
</comment>
<dbReference type="AlphaFoldDB" id="A0AA47NVU7"/>
<accession>A0AA47NVU7</accession>
<protein>
    <submittedName>
        <fullName evidence="2">Uncharacterized protein</fullName>
    </submittedName>
</protein>
<reference evidence="2" key="1">
    <citation type="journal article" date="2023" name="Front. Mar. Sci.">
        <title>A new Merluccius polli reference genome to investigate the effects of global change in West African waters.</title>
        <authorList>
            <person name="Mateo J.L."/>
            <person name="Blanco-Fernandez C."/>
            <person name="Garcia-Vazquez E."/>
            <person name="Machado-Schiaffino G."/>
        </authorList>
    </citation>
    <scope>NUCLEOTIDE SEQUENCE</scope>
    <source>
        <strain evidence="2">C29</strain>
        <tissue evidence="2">Fin</tissue>
    </source>
</reference>